<accession>A0A1M5F1A1</accession>
<sequence length="45" mass="5466">MFWMRRMSLLLAEMVINDNMIKNPELILIQQLKQKYRATQNKPCL</sequence>
<protein>
    <submittedName>
        <fullName evidence="1">Uncharacterized protein</fullName>
    </submittedName>
</protein>
<organism evidence="1 2">
    <name type="scientific">Arenibacter palladensis</name>
    <dbReference type="NCBI Taxonomy" id="237373"/>
    <lineage>
        <taxon>Bacteria</taxon>
        <taxon>Pseudomonadati</taxon>
        <taxon>Bacteroidota</taxon>
        <taxon>Flavobacteriia</taxon>
        <taxon>Flavobacteriales</taxon>
        <taxon>Flavobacteriaceae</taxon>
        <taxon>Arenibacter</taxon>
    </lineage>
</organism>
<dbReference type="EMBL" id="FQUX01000008">
    <property type="protein sequence ID" value="SHF85158.1"/>
    <property type="molecule type" value="Genomic_DNA"/>
</dbReference>
<name>A0A1M5F1A1_9FLAO</name>
<evidence type="ECO:0000313" key="1">
    <source>
        <dbReference type="EMBL" id="SHF85158.1"/>
    </source>
</evidence>
<keyword evidence="2" id="KW-1185">Reference proteome</keyword>
<proteinExistence type="predicted"/>
<dbReference type="AlphaFoldDB" id="A0A1M5F1A1"/>
<dbReference type="Proteomes" id="UP000184406">
    <property type="component" value="Unassembled WGS sequence"/>
</dbReference>
<gene>
    <name evidence="1" type="ORF">SAMN03080594_10896</name>
</gene>
<evidence type="ECO:0000313" key="2">
    <source>
        <dbReference type="Proteomes" id="UP000184406"/>
    </source>
</evidence>
<reference evidence="2" key="1">
    <citation type="submission" date="2016-11" db="EMBL/GenBank/DDBJ databases">
        <authorList>
            <person name="Varghese N."/>
            <person name="Submissions S."/>
        </authorList>
    </citation>
    <scope>NUCLEOTIDE SEQUENCE [LARGE SCALE GENOMIC DNA]</scope>
    <source>
        <strain evidence="2">DSM 17539</strain>
    </source>
</reference>